<dbReference type="OrthoDB" id="367448at2"/>
<comment type="cofactor">
    <cofactor evidence="1">
        <name>Mg(2+)</name>
        <dbReference type="ChEBI" id="CHEBI:18420"/>
    </cofactor>
</comment>
<dbReference type="InterPro" id="IPR051400">
    <property type="entry name" value="HAD-like_hydrolase"/>
</dbReference>
<dbReference type="Proteomes" id="UP000243937">
    <property type="component" value="Chromosome"/>
</dbReference>
<proteinExistence type="predicted"/>
<dbReference type="SFLD" id="SFLDG01129">
    <property type="entry name" value="C1.5:_HAD__Beta-PGM__Phosphata"/>
    <property type="match status" value="1"/>
</dbReference>
<evidence type="ECO:0000256" key="3">
    <source>
        <dbReference type="ARBA" id="ARBA00022842"/>
    </source>
</evidence>
<dbReference type="SFLD" id="SFLDS00003">
    <property type="entry name" value="Haloacid_Dehalogenase"/>
    <property type="match status" value="1"/>
</dbReference>
<dbReference type="Pfam" id="PF00702">
    <property type="entry name" value="Hydrolase"/>
    <property type="match status" value="1"/>
</dbReference>
<dbReference type="GO" id="GO:0009231">
    <property type="term" value="P:riboflavin biosynthetic process"/>
    <property type="evidence" value="ECO:0007669"/>
    <property type="project" value="TreeGrafter"/>
</dbReference>
<name>A0A1Y0D5F2_9GAMM</name>
<dbReference type="PANTHER" id="PTHR46470">
    <property type="entry name" value="N-ACYLNEURAMINATE-9-PHOSPHATASE"/>
    <property type="match status" value="1"/>
</dbReference>
<dbReference type="InterPro" id="IPR006439">
    <property type="entry name" value="HAD-SF_hydro_IA"/>
</dbReference>
<dbReference type="InterPro" id="IPR036412">
    <property type="entry name" value="HAD-like_sf"/>
</dbReference>
<reference evidence="4 5" key="1">
    <citation type="journal article" date="2014" name="Int. J. Syst. Evol. Microbiol.">
        <title>Oceanisphaera profunda sp. nov., a marine bacterium isolated from deep-sea sediment, and emended description of the genus Oceanisphaera.</title>
        <authorList>
            <person name="Xu Z."/>
            <person name="Zhang X.Y."/>
            <person name="Su H.N."/>
            <person name="Yu Z.C."/>
            <person name="Liu C."/>
            <person name="Li H."/>
            <person name="Chen X.L."/>
            <person name="Song X.Y."/>
            <person name="Xie B.B."/>
            <person name="Qin Q.L."/>
            <person name="Zhou B.C."/>
            <person name="Shi M."/>
            <person name="Huang Y."/>
            <person name="Zhang Y.Z."/>
        </authorList>
    </citation>
    <scope>NUCLEOTIDE SEQUENCE [LARGE SCALE GENOMIC DNA]</scope>
    <source>
        <strain evidence="4 5">SM1222</strain>
    </source>
</reference>
<keyword evidence="2 4" id="KW-0378">Hydrolase</keyword>
<evidence type="ECO:0000256" key="2">
    <source>
        <dbReference type="ARBA" id="ARBA00022801"/>
    </source>
</evidence>
<evidence type="ECO:0000313" key="5">
    <source>
        <dbReference type="Proteomes" id="UP000243937"/>
    </source>
</evidence>
<dbReference type="Gene3D" id="3.40.50.1000">
    <property type="entry name" value="HAD superfamily/HAD-like"/>
    <property type="match status" value="1"/>
</dbReference>
<keyword evidence="5" id="KW-1185">Reference proteome</keyword>
<gene>
    <name evidence="4" type="ORF">CBP31_07735</name>
</gene>
<dbReference type="InterPro" id="IPR023214">
    <property type="entry name" value="HAD_sf"/>
</dbReference>
<accession>A0A1Y0D5F2</accession>
<sequence length="235" mass="26025">MRFYKRLTPVKVLSFDLDDTLYDNEPVIAAAEAWLLQALKNHRPESTLLGPEQLAAIKRQILSIEPELSHDVSALRLRILTQGLLQQGVADTLAAEMAAEFYQGFLTERGKITVPAVSHQVLTELGQRYQLAVITNGNLPIENTALAPYFKTVLRAGIDGRMKPAADMFNLLAQQTGVQLSEILHIGDHINTDVLGAVHSGCQAIWLNDQGRSAADLQCLPHVELERLEQMLELL</sequence>
<dbReference type="GO" id="GO:0016787">
    <property type="term" value="F:hydrolase activity"/>
    <property type="evidence" value="ECO:0007669"/>
    <property type="project" value="UniProtKB-KW"/>
</dbReference>
<dbReference type="EMBL" id="CP021377">
    <property type="protein sequence ID" value="ART82524.1"/>
    <property type="molecule type" value="Genomic_DNA"/>
</dbReference>
<keyword evidence="3" id="KW-0460">Magnesium</keyword>
<dbReference type="KEGG" id="opf:CBP31_07735"/>
<evidence type="ECO:0000256" key="1">
    <source>
        <dbReference type="ARBA" id="ARBA00001946"/>
    </source>
</evidence>
<dbReference type="RefSeq" id="WP_087036051.1">
    <property type="nucleotide sequence ID" value="NZ_CP021377.1"/>
</dbReference>
<protein>
    <submittedName>
        <fullName evidence="4">HAD family hydrolase</fullName>
    </submittedName>
</protein>
<dbReference type="NCBIfam" id="TIGR01549">
    <property type="entry name" value="HAD-SF-IA-v1"/>
    <property type="match status" value="1"/>
</dbReference>
<dbReference type="SUPFAM" id="SSF56784">
    <property type="entry name" value="HAD-like"/>
    <property type="match status" value="1"/>
</dbReference>
<evidence type="ECO:0000313" key="4">
    <source>
        <dbReference type="EMBL" id="ART82524.1"/>
    </source>
</evidence>
<dbReference type="AlphaFoldDB" id="A0A1Y0D5F2"/>
<dbReference type="PANTHER" id="PTHR46470:SF4">
    <property type="entry name" value="5-AMINO-6-(5-PHOSPHO-D-RIBITYLAMINO)URACIL PHOSPHATASE YIGB"/>
    <property type="match status" value="1"/>
</dbReference>
<dbReference type="Gene3D" id="1.20.120.1600">
    <property type="match status" value="1"/>
</dbReference>
<organism evidence="4 5">
    <name type="scientific">Oceanisphaera profunda</name>
    <dbReference type="NCBI Taxonomy" id="1416627"/>
    <lineage>
        <taxon>Bacteria</taxon>
        <taxon>Pseudomonadati</taxon>
        <taxon>Pseudomonadota</taxon>
        <taxon>Gammaproteobacteria</taxon>
        <taxon>Aeromonadales</taxon>
        <taxon>Aeromonadaceae</taxon>
        <taxon>Oceanisphaera</taxon>
    </lineage>
</organism>